<reference evidence="2" key="1">
    <citation type="submission" date="2025-08" db="UniProtKB">
        <authorList>
            <consortium name="RefSeq"/>
        </authorList>
    </citation>
    <scope>IDENTIFICATION</scope>
    <source>
        <tissue evidence="2">Whole body</tissue>
    </source>
</reference>
<dbReference type="AlphaFoldDB" id="A0AAJ7S4R7"/>
<evidence type="ECO:0000313" key="2">
    <source>
        <dbReference type="RefSeq" id="XP_026671322.1"/>
    </source>
</evidence>
<dbReference type="GeneID" id="113464641"/>
<evidence type="ECO:0000313" key="1">
    <source>
        <dbReference type="Proteomes" id="UP000694925"/>
    </source>
</evidence>
<gene>
    <name evidence="2" type="primary">LOC113464641</name>
</gene>
<dbReference type="Proteomes" id="UP000694925">
    <property type="component" value="Unplaced"/>
</dbReference>
<organism evidence="1 2">
    <name type="scientific">Ceratina calcarata</name>
    <dbReference type="NCBI Taxonomy" id="156304"/>
    <lineage>
        <taxon>Eukaryota</taxon>
        <taxon>Metazoa</taxon>
        <taxon>Ecdysozoa</taxon>
        <taxon>Arthropoda</taxon>
        <taxon>Hexapoda</taxon>
        <taxon>Insecta</taxon>
        <taxon>Pterygota</taxon>
        <taxon>Neoptera</taxon>
        <taxon>Endopterygota</taxon>
        <taxon>Hymenoptera</taxon>
        <taxon>Apocrita</taxon>
        <taxon>Aculeata</taxon>
        <taxon>Apoidea</taxon>
        <taxon>Anthophila</taxon>
        <taxon>Apidae</taxon>
        <taxon>Ceratina</taxon>
        <taxon>Zadontomerus</taxon>
    </lineage>
</organism>
<dbReference type="RefSeq" id="XP_026671322.1">
    <property type="nucleotide sequence ID" value="XM_026815521.1"/>
</dbReference>
<protein>
    <submittedName>
        <fullName evidence="2">Uncharacterized protein LOC113464641</fullName>
    </submittedName>
</protein>
<name>A0AAJ7S4R7_9HYME</name>
<sequence>MQILFTLPFVTLIDYTISRRLTLSVAVEIEPRFGERTCNKAFHMQRISNFHISPRTHYYYKSNETTHRSLAPAAVDSDSLLIGSRFATTVLVMTQGSHASSSKRNVKISVTVESGTRQVLTRLCTFTVSSTTQELNAH</sequence>
<dbReference type="KEGG" id="ccal:113464641"/>
<accession>A0AAJ7S4R7</accession>
<keyword evidence="1" id="KW-1185">Reference proteome</keyword>
<proteinExistence type="predicted"/>